<evidence type="ECO:0000256" key="9">
    <source>
        <dbReference type="RuleBase" id="RU003357"/>
    </source>
</evidence>
<dbReference type="InterPro" id="IPR000531">
    <property type="entry name" value="Beta-barrel_TonB"/>
</dbReference>
<protein>
    <submittedName>
        <fullName evidence="12">TonB-dependent receptor</fullName>
    </submittedName>
</protein>
<dbReference type="Gene3D" id="2.40.170.20">
    <property type="entry name" value="TonB-dependent receptor, beta-barrel domain"/>
    <property type="match status" value="1"/>
</dbReference>
<dbReference type="PROSITE" id="PS52016">
    <property type="entry name" value="TONB_DEPENDENT_REC_3"/>
    <property type="match status" value="1"/>
</dbReference>
<keyword evidence="6 8" id="KW-0472">Membrane</keyword>
<dbReference type="Pfam" id="PF13715">
    <property type="entry name" value="CarbopepD_reg_2"/>
    <property type="match status" value="1"/>
</dbReference>
<dbReference type="PANTHER" id="PTHR30069">
    <property type="entry name" value="TONB-DEPENDENT OUTER MEMBRANE RECEPTOR"/>
    <property type="match status" value="1"/>
</dbReference>
<dbReference type="KEGG" id="lacs:H4075_16160"/>
<accession>A0A7G5XDQ0</accession>
<dbReference type="Proteomes" id="UP000515344">
    <property type="component" value="Chromosome"/>
</dbReference>
<dbReference type="EMBL" id="CP060007">
    <property type="protein sequence ID" value="QNA43603.1"/>
    <property type="molecule type" value="Genomic_DNA"/>
</dbReference>
<evidence type="ECO:0000256" key="7">
    <source>
        <dbReference type="ARBA" id="ARBA00023237"/>
    </source>
</evidence>
<evidence type="ECO:0000313" key="13">
    <source>
        <dbReference type="Proteomes" id="UP000515344"/>
    </source>
</evidence>
<dbReference type="Pfam" id="PF00593">
    <property type="entry name" value="TonB_dep_Rec_b-barrel"/>
    <property type="match status" value="1"/>
</dbReference>
<organism evidence="12 13">
    <name type="scientific">Lacibacter sediminis</name>
    <dbReference type="NCBI Taxonomy" id="2760713"/>
    <lineage>
        <taxon>Bacteria</taxon>
        <taxon>Pseudomonadati</taxon>
        <taxon>Bacteroidota</taxon>
        <taxon>Chitinophagia</taxon>
        <taxon>Chitinophagales</taxon>
        <taxon>Chitinophagaceae</taxon>
        <taxon>Lacibacter</taxon>
    </lineage>
</organism>
<keyword evidence="2 8" id="KW-0813">Transport</keyword>
<evidence type="ECO:0000313" key="12">
    <source>
        <dbReference type="EMBL" id="QNA43603.1"/>
    </source>
</evidence>
<feature type="domain" description="TonB-dependent receptor-like beta-barrel" evidence="10">
    <location>
        <begin position="283"/>
        <end position="692"/>
    </location>
</feature>
<evidence type="ECO:0000259" key="11">
    <source>
        <dbReference type="Pfam" id="PF07715"/>
    </source>
</evidence>
<evidence type="ECO:0000259" key="10">
    <source>
        <dbReference type="Pfam" id="PF00593"/>
    </source>
</evidence>
<keyword evidence="7 8" id="KW-0998">Cell outer membrane</keyword>
<dbReference type="AlphaFoldDB" id="A0A7G5XDQ0"/>
<dbReference type="InterPro" id="IPR039426">
    <property type="entry name" value="TonB-dep_rcpt-like"/>
</dbReference>
<proteinExistence type="inferred from homology"/>
<dbReference type="SUPFAM" id="SSF49464">
    <property type="entry name" value="Carboxypeptidase regulatory domain-like"/>
    <property type="match status" value="1"/>
</dbReference>
<dbReference type="GO" id="GO:0015344">
    <property type="term" value="F:siderophore uptake transmembrane transporter activity"/>
    <property type="evidence" value="ECO:0007669"/>
    <property type="project" value="TreeGrafter"/>
</dbReference>
<comment type="subcellular location">
    <subcellularLocation>
        <location evidence="1 8">Cell outer membrane</location>
        <topology evidence="1 8">Multi-pass membrane protein</topology>
    </subcellularLocation>
</comment>
<dbReference type="Gene3D" id="2.60.40.1120">
    <property type="entry name" value="Carboxypeptidase-like, regulatory domain"/>
    <property type="match status" value="1"/>
</dbReference>
<keyword evidence="4 8" id="KW-0812">Transmembrane</keyword>
<sequence length="747" mass="83729">MRGVIFVGLMLMAAVVNGQTVSVKGEVIDLRSEERVKHATVRNLQTSQSVLSDHRGEFSVTVSNGDTIVISAIGYFSDTVTVSPSTKMISVQLQPATKSLEEVVISGTLREIRKSNSPIAVESYSAKFFKKNASATVFEALSIVNGVQPQLNCNVCNTGDIHINGMEGPYTMVLIDGMPVVSNLATVYGFSGIPANLIKRIEIVKGPSSTLYGSEAVAGLINIITKDPGSAALFHADVYATSYDEVNADVSAKFKLGKAYSLLGVNMFNFGKRYDVNQDNFTDVTLQKRISLFNKWSFDRKNKLPFQFAVRLLTEDRWGGEMQWNKTWRGSDSVYGESIYTKRMELIGNYGIKAGKEQLLLEYSYNFHQQDSYYGKIPYMAKQHSAFAQLRWNKDIGKHSISAGLPYRFIWYDDNTVATAKPDGVTTQPSVQKLQGLFVQDELKFNDRWTMLAGVRYELTNVQGGIVSPRLAVKWNNNNHQVFRFSAGNGFRIVNLFTEDHAALSGAREVVIAESLNPERSWNGNVNYTGTFTPSFGFITLDATLFYTYFTNKIIPDYDTDPQKIIYKNIDGYAVSKGFTLNTDFAFKNRLKIIAGITLMDVFTKEENQDGIVEKQQQLFAPKFSGNYAVSYTFPKWKLAVDLTGKVFGPQRLPVVPNDFRPEYSPWFTLANLQLTQRIGKKVELYGGVKNLLNFMPNDPILRPEDPFDKRVNDVVNNPNGYTFDPSYNYAPLSGRRAFLGVRVNIE</sequence>
<evidence type="ECO:0000256" key="4">
    <source>
        <dbReference type="ARBA" id="ARBA00022692"/>
    </source>
</evidence>
<dbReference type="GO" id="GO:0044718">
    <property type="term" value="P:siderophore transmembrane transport"/>
    <property type="evidence" value="ECO:0007669"/>
    <property type="project" value="TreeGrafter"/>
</dbReference>
<feature type="domain" description="TonB-dependent receptor plug" evidence="11">
    <location>
        <begin position="114"/>
        <end position="219"/>
    </location>
</feature>
<dbReference type="InterPro" id="IPR036942">
    <property type="entry name" value="Beta-barrel_TonB_sf"/>
</dbReference>
<evidence type="ECO:0000256" key="2">
    <source>
        <dbReference type="ARBA" id="ARBA00022448"/>
    </source>
</evidence>
<dbReference type="InterPro" id="IPR008969">
    <property type="entry name" value="CarboxyPept-like_regulatory"/>
</dbReference>
<dbReference type="CDD" id="cd01347">
    <property type="entry name" value="ligand_gated_channel"/>
    <property type="match status" value="1"/>
</dbReference>
<keyword evidence="13" id="KW-1185">Reference proteome</keyword>
<dbReference type="Gene3D" id="2.170.130.10">
    <property type="entry name" value="TonB-dependent receptor, plug domain"/>
    <property type="match status" value="1"/>
</dbReference>
<evidence type="ECO:0000256" key="8">
    <source>
        <dbReference type="PROSITE-ProRule" id="PRU01360"/>
    </source>
</evidence>
<reference evidence="13" key="1">
    <citation type="submission" date="2020-08" db="EMBL/GenBank/DDBJ databases">
        <title>Lacibacter sp. S13-6-6 genome sequencing.</title>
        <authorList>
            <person name="Jin L."/>
        </authorList>
    </citation>
    <scope>NUCLEOTIDE SEQUENCE [LARGE SCALE GENOMIC DNA]</scope>
    <source>
        <strain evidence="13">S13-6-6</strain>
    </source>
</reference>
<name>A0A7G5XDQ0_9BACT</name>
<keyword evidence="3 8" id="KW-1134">Transmembrane beta strand</keyword>
<evidence type="ECO:0000256" key="5">
    <source>
        <dbReference type="ARBA" id="ARBA00023077"/>
    </source>
</evidence>
<dbReference type="PANTHER" id="PTHR30069:SF57">
    <property type="entry name" value="TONB-DEPENDENT RECEPTOR"/>
    <property type="match status" value="1"/>
</dbReference>
<gene>
    <name evidence="12" type="ORF">H4075_16160</name>
</gene>
<dbReference type="RefSeq" id="WP_182801865.1">
    <property type="nucleotide sequence ID" value="NZ_CP060007.1"/>
</dbReference>
<evidence type="ECO:0000256" key="3">
    <source>
        <dbReference type="ARBA" id="ARBA00022452"/>
    </source>
</evidence>
<dbReference type="InterPro" id="IPR012910">
    <property type="entry name" value="Plug_dom"/>
</dbReference>
<keyword evidence="12" id="KW-0675">Receptor</keyword>
<dbReference type="Pfam" id="PF07715">
    <property type="entry name" value="Plug"/>
    <property type="match status" value="1"/>
</dbReference>
<keyword evidence="5 9" id="KW-0798">TonB box</keyword>
<evidence type="ECO:0000256" key="1">
    <source>
        <dbReference type="ARBA" id="ARBA00004571"/>
    </source>
</evidence>
<dbReference type="GO" id="GO:0009279">
    <property type="term" value="C:cell outer membrane"/>
    <property type="evidence" value="ECO:0007669"/>
    <property type="project" value="UniProtKB-SubCell"/>
</dbReference>
<evidence type="ECO:0000256" key="6">
    <source>
        <dbReference type="ARBA" id="ARBA00023136"/>
    </source>
</evidence>
<comment type="similarity">
    <text evidence="8 9">Belongs to the TonB-dependent receptor family.</text>
</comment>
<dbReference type="SUPFAM" id="SSF56935">
    <property type="entry name" value="Porins"/>
    <property type="match status" value="1"/>
</dbReference>
<dbReference type="InterPro" id="IPR037066">
    <property type="entry name" value="Plug_dom_sf"/>
</dbReference>